<protein>
    <submittedName>
        <fullName evidence="1">Uncharacterized protein</fullName>
    </submittedName>
</protein>
<reference evidence="1" key="1">
    <citation type="journal article" date="2021" name="Proc. Natl. Acad. Sci. U.S.A.">
        <title>A Catalog of Tens of Thousands of Viruses from Human Metagenomes Reveals Hidden Associations with Chronic Diseases.</title>
        <authorList>
            <person name="Tisza M.J."/>
            <person name="Buck C.B."/>
        </authorList>
    </citation>
    <scope>NUCLEOTIDE SEQUENCE</scope>
    <source>
        <strain evidence="1">Ctx254</strain>
    </source>
</reference>
<accession>A0A8S5TVK6</accession>
<name>A0A8S5TVK6_9CAUD</name>
<organism evidence="1">
    <name type="scientific">Siphoviridae sp. ctx254</name>
    <dbReference type="NCBI Taxonomy" id="2825737"/>
    <lineage>
        <taxon>Viruses</taxon>
        <taxon>Duplodnaviria</taxon>
        <taxon>Heunggongvirae</taxon>
        <taxon>Uroviricota</taxon>
        <taxon>Caudoviricetes</taxon>
    </lineage>
</organism>
<proteinExistence type="predicted"/>
<dbReference type="EMBL" id="BK015941">
    <property type="protein sequence ID" value="DAF86230.1"/>
    <property type="molecule type" value="Genomic_DNA"/>
</dbReference>
<sequence>MDDKYTKACEIVEVFDDFLNDKLANRGIELNCGVPVATEDAKKKNPRMFDTRCMIYGHEWSQMVDEIARML</sequence>
<evidence type="ECO:0000313" key="1">
    <source>
        <dbReference type="EMBL" id="DAF86230.1"/>
    </source>
</evidence>